<protein>
    <recommendedName>
        <fullName evidence="4">DUF1772 domain-containing protein</fullName>
    </recommendedName>
</protein>
<feature type="transmembrane region" description="Helical" evidence="1">
    <location>
        <begin position="47"/>
        <end position="73"/>
    </location>
</feature>
<name>A0ABP8FE24_9BACT</name>
<keyword evidence="1" id="KW-0472">Membrane</keyword>
<gene>
    <name evidence="2" type="ORF">GCM10023143_03270</name>
</gene>
<reference evidence="3" key="1">
    <citation type="journal article" date="2019" name="Int. J. Syst. Evol. Microbiol.">
        <title>The Global Catalogue of Microorganisms (GCM) 10K type strain sequencing project: providing services to taxonomists for standard genome sequencing and annotation.</title>
        <authorList>
            <consortium name="The Broad Institute Genomics Platform"/>
            <consortium name="The Broad Institute Genome Sequencing Center for Infectious Disease"/>
            <person name="Wu L."/>
            <person name="Ma J."/>
        </authorList>
    </citation>
    <scope>NUCLEOTIDE SEQUENCE [LARGE SCALE GENOMIC DNA]</scope>
    <source>
        <strain evidence="3">JCM 17664</strain>
    </source>
</reference>
<sequence length="160" mass="17964">MKTKIIHFIALLLLLLVTGVFWGTWFTMTRSIDQFSAAEFIHIGRVIIANVAVPMSILMPACIIFLGLSLWFYPEKPSAGFHLSIAALVLMIITLLVTLIILVPIDNDLKQWTASALPEHWEDIRSRWHAYHAVRTFTALASFACFALAAINVKNPTTKK</sequence>
<keyword evidence="3" id="KW-1185">Reference proteome</keyword>
<dbReference type="EMBL" id="BAABFN010000001">
    <property type="protein sequence ID" value="GAA4301463.1"/>
    <property type="molecule type" value="Genomic_DNA"/>
</dbReference>
<keyword evidence="1" id="KW-0812">Transmembrane</keyword>
<evidence type="ECO:0008006" key="4">
    <source>
        <dbReference type="Google" id="ProtNLM"/>
    </source>
</evidence>
<dbReference type="Pfam" id="PF08592">
    <property type="entry name" value="Anthrone_oxy"/>
    <property type="match status" value="1"/>
</dbReference>
<accession>A0ABP8FE24</accession>
<feature type="transmembrane region" description="Helical" evidence="1">
    <location>
        <begin position="85"/>
        <end position="105"/>
    </location>
</feature>
<dbReference type="InterPro" id="IPR013901">
    <property type="entry name" value="Anthrone_oxy"/>
</dbReference>
<proteinExistence type="predicted"/>
<evidence type="ECO:0000313" key="2">
    <source>
        <dbReference type="EMBL" id="GAA4301463.1"/>
    </source>
</evidence>
<organism evidence="2 3">
    <name type="scientific">Compostibacter hankyongensis</name>
    <dbReference type="NCBI Taxonomy" id="1007089"/>
    <lineage>
        <taxon>Bacteria</taxon>
        <taxon>Pseudomonadati</taxon>
        <taxon>Bacteroidota</taxon>
        <taxon>Chitinophagia</taxon>
        <taxon>Chitinophagales</taxon>
        <taxon>Chitinophagaceae</taxon>
        <taxon>Compostibacter</taxon>
    </lineage>
</organism>
<dbReference type="Proteomes" id="UP001501207">
    <property type="component" value="Unassembled WGS sequence"/>
</dbReference>
<comment type="caution">
    <text evidence="2">The sequence shown here is derived from an EMBL/GenBank/DDBJ whole genome shotgun (WGS) entry which is preliminary data.</text>
</comment>
<feature type="transmembrane region" description="Helical" evidence="1">
    <location>
        <begin position="130"/>
        <end position="151"/>
    </location>
</feature>
<evidence type="ECO:0000313" key="3">
    <source>
        <dbReference type="Proteomes" id="UP001501207"/>
    </source>
</evidence>
<dbReference type="RefSeq" id="WP_344974288.1">
    <property type="nucleotide sequence ID" value="NZ_BAABFN010000001.1"/>
</dbReference>
<evidence type="ECO:0000256" key="1">
    <source>
        <dbReference type="SAM" id="Phobius"/>
    </source>
</evidence>
<keyword evidence="1" id="KW-1133">Transmembrane helix</keyword>